<keyword evidence="1 6" id="KW-0963">Cytoplasm</keyword>
<comment type="pathway">
    <text evidence="6">tRNA modification; 5-methoxycarbonylmethyl-2-thiouridine-tRNA biosynthesis.</text>
</comment>
<dbReference type="GO" id="GO:0000049">
    <property type="term" value="F:tRNA binding"/>
    <property type="evidence" value="ECO:0007669"/>
    <property type="project" value="UniProtKB-UniRule"/>
</dbReference>
<dbReference type="FunFam" id="3.40.50.620:FF:000054">
    <property type="entry name" value="Cytoplasmic tRNA 2-thiolation protein 1"/>
    <property type="match status" value="1"/>
</dbReference>
<dbReference type="GO" id="GO:0016779">
    <property type="term" value="F:nucleotidyltransferase activity"/>
    <property type="evidence" value="ECO:0007669"/>
    <property type="project" value="UniProtKB-UniRule"/>
</dbReference>
<evidence type="ECO:0000256" key="1">
    <source>
        <dbReference type="ARBA" id="ARBA00022490"/>
    </source>
</evidence>
<dbReference type="GO" id="GO:0002144">
    <property type="term" value="C:cytosolic tRNA wobble base thiouridylase complex"/>
    <property type="evidence" value="ECO:0007669"/>
    <property type="project" value="TreeGrafter"/>
</dbReference>
<dbReference type="AlphaFoldDB" id="A0AAW1SXA5"/>
<organism evidence="10 11">
    <name type="scientific">Apatococcus fuscideae</name>
    <dbReference type="NCBI Taxonomy" id="2026836"/>
    <lineage>
        <taxon>Eukaryota</taxon>
        <taxon>Viridiplantae</taxon>
        <taxon>Chlorophyta</taxon>
        <taxon>core chlorophytes</taxon>
        <taxon>Trebouxiophyceae</taxon>
        <taxon>Chlorellales</taxon>
        <taxon>Chlorellaceae</taxon>
        <taxon>Apatococcus</taxon>
    </lineage>
</organism>
<dbReference type="InterPro" id="IPR014729">
    <property type="entry name" value="Rossmann-like_a/b/a_fold"/>
</dbReference>
<dbReference type="Gene3D" id="3.40.50.620">
    <property type="entry name" value="HUPs"/>
    <property type="match status" value="1"/>
</dbReference>
<dbReference type="InterPro" id="IPR000541">
    <property type="entry name" value="Ncs6/Tuc1/Ctu1"/>
</dbReference>
<keyword evidence="5 6" id="KW-0694">RNA-binding</keyword>
<dbReference type="EMBL" id="JALJOV010000680">
    <property type="protein sequence ID" value="KAK9861925.1"/>
    <property type="molecule type" value="Genomic_DNA"/>
</dbReference>
<dbReference type="InterPro" id="IPR056369">
    <property type="entry name" value="CTU1-like_ATP-bd"/>
</dbReference>
<evidence type="ECO:0000259" key="8">
    <source>
        <dbReference type="Pfam" id="PF01171"/>
    </source>
</evidence>
<dbReference type="PROSITE" id="PS01263">
    <property type="entry name" value="UPF0021"/>
    <property type="match status" value="1"/>
</dbReference>
<sequence length="472" mass="51492">MKRPCNHCGKEKAALKRPKTSEQLCKECFYSAFEQEVHDTIMQTKIFRRGEAVAIGVSGGKDSTVLAHVLSTLNKRHDYGLQLFLLSVDEGITGYRDHSLDTVRRNELQYSIPLKIVSYKDLYGWTMDEIVKQIGTKSNCTFCGVFRRQALDRGAVLLKADKIATGHNADDVAETVLLNLIRGDLPRLARCTNIITGEDSPLPRVKPFKYTYEKEIVMYAYFKHLDYFSTECVYAPFAARGAARDFVKQLEQARPRAILDLITSGEAFRIGDAAQLKLPTPGNCERCNYISSQPVCKACILLEGLNSGQPRLGVARTRGSKRRAPDTLAGATPLPPVSSKSPPSNVLGQDPSSSASDQCSPALESVSKLTSSKLAEHPQDGSPTVPSQIDSAISKEPHSRGQPSRPELESSNISVGAQKNGYPSLAGLSISPSADEGQEGTASQLLASAGQPDTRIHPFLQMIKIWTLPAEA</sequence>
<protein>
    <recommendedName>
        <fullName evidence="6">Cytoplasmic tRNA 2-thiolation protein 1</fullName>
        <ecNumber evidence="6">2.7.7.-</ecNumber>
    </recommendedName>
    <alternativeName>
        <fullName evidence="6">Cytoplasmic tRNA adenylyltransferase 1</fullName>
    </alternativeName>
</protein>
<dbReference type="GO" id="GO:0002143">
    <property type="term" value="P:tRNA wobble position uridine thiolation"/>
    <property type="evidence" value="ECO:0007669"/>
    <property type="project" value="TreeGrafter"/>
</dbReference>
<dbReference type="CDD" id="cd01713">
    <property type="entry name" value="CTU1-like"/>
    <property type="match status" value="1"/>
</dbReference>
<feature type="region of interest" description="Disordered" evidence="7">
    <location>
        <begin position="311"/>
        <end position="451"/>
    </location>
</feature>
<dbReference type="InterPro" id="IPR032442">
    <property type="entry name" value="CTU1_C"/>
</dbReference>
<dbReference type="Proteomes" id="UP001485043">
    <property type="component" value="Unassembled WGS sequence"/>
</dbReference>
<dbReference type="GO" id="GO:0032447">
    <property type="term" value="P:protein urmylation"/>
    <property type="evidence" value="ECO:0007669"/>
    <property type="project" value="UniProtKB-UniRule"/>
</dbReference>
<keyword evidence="4 6" id="KW-0819">tRNA processing</keyword>
<comment type="function">
    <text evidence="6">Plays a central role in 2-thiolation of mcm(5)S(2)U at tRNA wobble positions of tRNA(Lys), tRNA(Glu) and tRNA(Gln). Directly binds tRNAs and probably acts by catalyzing adenylation of tRNAs, an intermediate required for 2-thiolation. It is unclear whether it acts as a sulfurtransferase that transfers sulfur from thiocarboxylated URM1 onto the uridine of tRNAs at wobble position.</text>
</comment>
<dbReference type="NCBIfam" id="TIGR00269">
    <property type="entry name" value="TIGR00269 family protein"/>
    <property type="match status" value="1"/>
</dbReference>
<dbReference type="InterPro" id="IPR020554">
    <property type="entry name" value="UPF0021_CS"/>
</dbReference>
<dbReference type="SUPFAM" id="SSF52402">
    <property type="entry name" value="Adenine nucleotide alpha hydrolases-like"/>
    <property type="match status" value="1"/>
</dbReference>
<proteinExistence type="inferred from homology"/>
<gene>
    <name evidence="6" type="primary">NCS6</name>
    <name evidence="6" type="synonym">CTU1</name>
    <name evidence="10" type="ORF">WJX84_001480</name>
</gene>
<evidence type="ECO:0000256" key="6">
    <source>
        <dbReference type="HAMAP-Rule" id="MF_03053"/>
    </source>
</evidence>
<keyword evidence="3 6" id="KW-0808">Transferase</keyword>
<dbReference type="Pfam" id="PF16503">
    <property type="entry name" value="zn-ribbon_14"/>
    <property type="match status" value="1"/>
</dbReference>
<feature type="compositionally biased region" description="Polar residues" evidence="7">
    <location>
        <begin position="346"/>
        <end position="359"/>
    </location>
</feature>
<keyword evidence="2 6" id="KW-0820">tRNA-binding</keyword>
<dbReference type="InterPro" id="IPR011063">
    <property type="entry name" value="TilS/TtcA_N"/>
</dbReference>
<evidence type="ECO:0000256" key="7">
    <source>
        <dbReference type="SAM" id="MobiDB-lite"/>
    </source>
</evidence>
<evidence type="ECO:0000313" key="11">
    <source>
        <dbReference type="Proteomes" id="UP001485043"/>
    </source>
</evidence>
<comment type="caution">
    <text evidence="10">The sequence shown here is derived from an EMBL/GenBank/DDBJ whole genome shotgun (WGS) entry which is preliminary data.</text>
</comment>
<evidence type="ECO:0000259" key="9">
    <source>
        <dbReference type="Pfam" id="PF16503"/>
    </source>
</evidence>
<comment type="subcellular location">
    <subcellularLocation>
        <location evidence="6">Cytoplasm</location>
    </subcellularLocation>
</comment>
<accession>A0AAW1SXA5</accession>
<feature type="domain" description="tRNA(Ile)-lysidine/2-thiocytidine synthase N-terminal" evidence="8">
    <location>
        <begin position="53"/>
        <end position="229"/>
    </location>
</feature>
<feature type="compositionally biased region" description="Polar residues" evidence="7">
    <location>
        <begin position="381"/>
        <end position="391"/>
    </location>
</feature>
<reference evidence="10 11" key="1">
    <citation type="journal article" date="2024" name="Nat. Commun.">
        <title>Phylogenomics reveals the evolutionary origins of lichenization in chlorophyte algae.</title>
        <authorList>
            <person name="Puginier C."/>
            <person name="Libourel C."/>
            <person name="Otte J."/>
            <person name="Skaloud P."/>
            <person name="Haon M."/>
            <person name="Grisel S."/>
            <person name="Petersen M."/>
            <person name="Berrin J.G."/>
            <person name="Delaux P.M."/>
            <person name="Dal Grande F."/>
            <person name="Keller J."/>
        </authorList>
    </citation>
    <scope>NUCLEOTIDE SEQUENCE [LARGE SCALE GENOMIC DNA]</scope>
    <source>
        <strain evidence="10 11">SAG 2523</strain>
    </source>
</reference>
<name>A0AAW1SXA5_9CHLO</name>
<evidence type="ECO:0000256" key="2">
    <source>
        <dbReference type="ARBA" id="ARBA00022555"/>
    </source>
</evidence>
<dbReference type="GO" id="GO:0005739">
    <property type="term" value="C:mitochondrion"/>
    <property type="evidence" value="ECO:0007669"/>
    <property type="project" value="TreeGrafter"/>
</dbReference>
<keyword evidence="11" id="KW-1185">Reference proteome</keyword>
<dbReference type="PANTHER" id="PTHR11807">
    <property type="entry name" value="ATPASES OF THE PP SUPERFAMILY-RELATED"/>
    <property type="match status" value="1"/>
</dbReference>
<comment type="similarity">
    <text evidence="6">Belongs to the TtcA family. CTU1/NCS6/ATPBD3 subfamily.</text>
</comment>
<dbReference type="PANTHER" id="PTHR11807:SF12">
    <property type="entry name" value="CYTOPLASMIC TRNA 2-THIOLATION PROTEIN 1"/>
    <property type="match status" value="1"/>
</dbReference>
<dbReference type="HAMAP" id="MF_03053">
    <property type="entry name" value="CTU1"/>
    <property type="match status" value="1"/>
</dbReference>
<evidence type="ECO:0000256" key="5">
    <source>
        <dbReference type="ARBA" id="ARBA00022884"/>
    </source>
</evidence>
<feature type="domain" description="Cytoplasmic tRNA 2-thiolation protein 1 C-terminal" evidence="9">
    <location>
        <begin position="282"/>
        <end position="312"/>
    </location>
</feature>
<dbReference type="EC" id="2.7.7.-" evidence="6"/>
<evidence type="ECO:0000256" key="3">
    <source>
        <dbReference type="ARBA" id="ARBA00022679"/>
    </source>
</evidence>
<dbReference type="Pfam" id="PF01171">
    <property type="entry name" value="ATP_bind_3"/>
    <property type="match status" value="1"/>
</dbReference>
<evidence type="ECO:0000256" key="4">
    <source>
        <dbReference type="ARBA" id="ARBA00022694"/>
    </source>
</evidence>
<evidence type="ECO:0000313" key="10">
    <source>
        <dbReference type="EMBL" id="KAK9861925.1"/>
    </source>
</evidence>